<dbReference type="PANTHER" id="PTHR10052">
    <property type="entry name" value="60S RIBOSOMAL PROTEIN L18A"/>
    <property type="match status" value="1"/>
</dbReference>
<comment type="similarity">
    <text evidence="2">Belongs to the eukaryotic ribosomal protein eL20 family.</text>
</comment>
<keyword evidence="8 10" id="KW-0472">Membrane</keyword>
<dbReference type="PROSITE" id="PS50939">
    <property type="entry name" value="CYTOCHROME_B561"/>
    <property type="match status" value="1"/>
</dbReference>
<dbReference type="InterPro" id="IPR028877">
    <property type="entry name" value="Ribosomal_eL20"/>
</dbReference>
<reference evidence="12 13" key="1">
    <citation type="submission" date="2021-02" db="EMBL/GenBank/DDBJ databases">
        <title>Plant Genome Project.</title>
        <authorList>
            <person name="Zhang R.-G."/>
        </authorList>
    </citation>
    <scope>NUCLEOTIDE SEQUENCE [LARGE SCALE GENOMIC DNA]</scope>
    <source>
        <tissue evidence="12">Leaves</tissue>
    </source>
</reference>
<accession>A0ABQ8HW67</accession>
<dbReference type="InterPro" id="IPR006593">
    <property type="entry name" value="Cyt_b561/ferric_Rdtase_TM"/>
</dbReference>
<evidence type="ECO:0000256" key="6">
    <source>
        <dbReference type="ARBA" id="ARBA00022982"/>
    </source>
</evidence>
<feature type="transmembrane region" description="Helical" evidence="10">
    <location>
        <begin position="479"/>
        <end position="498"/>
    </location>
</feature>
<gene>
    <name evidence="12" type="ORF">JRO89_XS06G0019300</name>
</gene>
<organism evidence="12 13">
    <name type="scientific">Xanthoceras sorbifolium</name>
    <dbReference type="NCBI Taxonomy" id="99658"/>
    <lineage>
        <taxon>Eukaryota</taxon>
        <taxon>Viridiplantae</taxon>
        <taxon>Streptophyta</taxon>
        <taxon>Embryophyta</taxon>
        <taxon>Tracheophyta</taxon>
        <taxon>Spermatophyta</taxon>
        <taxon>Magnoliopsida</taxon>
        <taxon>eudicotyledons</taxon>
        <taxon>Gunneridae</taxon>
        <taxon>Pentapetalae</taxon>
        <taxon>rosids</taxon>
        <taxon>malvids</taxon>
        <taxon>Sapindales</taxon>
        <taxon>Sapindaceae</taxon>
        <taxon>Xanthoceroideae</taxon>
        <taxon>Xanthoceras</taxon>
    </lineage>
</organism>
<sequence length="558" mass="63873">MEEEKSKGVAGNLQNQNQYGTFQGVANYYSPFSQAPPQPVPGFPQPVPPPASTWNPQSHASAHQTVTGYVIVEGRPVGEREHRLPCCGLGMGWFLFIIGFFFGGFTWYIGALVVLCTQVDYREKPGYVACAIAFGDVMKLEIRMELKMKLLMVLKVHIELVMMLEGKILAGLMSVLFEILLFHQYQVVGRALPTASDEHPKIYRMKLWATNEVRAKSKFWYFLRKLKKVKKSNGQVLAINEIFEKSPTKIKNYGIWLRYQSRTGYHNMYKEYRDTTLNGAVEQMYVEMASRHRVRFPCIQIIKTATVAAKDCKRESTKQFHNSKIKFPLVLKKMSPEMRSHIAIHGILLWASMGFLMPVGILTIRMSIRESGKKAKVFFYLHLILQILSVLLATIGAVMSIKNFENSFNNNHQRLGLALYAAMWLQAVVGFLRPPRGNKRRRTWYFVHWLLGTSVSLVGSINIYTGLRAYHHKTSRSTTIWTILFTAEISSIAFFYLFQDKWEYMQKQGVIMGNNNVIDQPVLNTATSVQVITERDINEKVLLPEPCGKRNALKNLFD</sequence>
<dbReference type="InterPro" id="IPR023573">
    <property type="entry name" value="Ribosomal_eL20_dom"/>
</dbReference>
<evidence type="ECO:0000256" key="9">
    <source>
        <dbReference type="ARBA" id="ARBA00023274"/>
    </source>
</evidence>
<feature type="transmembrane region" description="Helical" evidence="10">
    <location>
        <begin position="413"/>
        <end position="432"/>
    </location>
</feature>
<dbReference type="Pfam" id="PF01775">
    <property type="entry name" value="Ribosomal_L18A"/>
    <property type="match status" value="1"/>
</dbReference>
<evidence type="ECO:0000313" key="13">
    <source>
        <dbReference type="Proteomes" id="UP000827721"/>
    </source>
</evidence>
<dbReference type="SMART" id="SM00665">
    <property type="entry name" value="B561"/>
    <property type="match status" value="1"/>
</dbReference>
<evidence type="ECO:0000256" key="5">
    <source>
        <dbReference type="ARBA" id="ARBA00022980"/>
    </source>
</evidence>
<evidence type="ECO:0000256" key="10">
    <source>
        <dbReference type="SAM" id="Phobius"/>
    </source>
</evidence>
<dbReference type="Gene3D" id="1.20.120.1770">
    <property type="match status" value="1"/>
</dbReference>
<evidence type="ECO:0000256" key="8">
    <source>
        <dbReference type="ARBA" id="ARBA00023136"/>
    </source>
</evidence>
<proteinExistence type="inferred from homology"/>
<evidence type="ECO:0000256" key="2">
    <source>
        <dbReference type="ARBA" id="ARBA00009362"/>
    </source>
</evidence>
<evidence type="ECO:0000256" key="3">
    <source>
        <dbReference type="ARBA" id="ARBA00022448"/>
    </source>
</evidence>
<dbReference type="Gene3D" id="3.10.20.10">
    <property type="match status" value="2"/>
</dbReference>
<dbReference type="EMBL" id="JAFEMO010000006">
    <property type="protein sequence ID" value="KAH7568590.1"/>
    <property type="molecule type" value="Genomic_DNA"/>
</dbReference>
<dbReference type="CDD" id="cd08760">
    <property type="entry name" value="Cyt_b561_FRRS1_like"/>
    <property type="match status" value="1"/>
</dbReference>
<evidence type="ECO:0000259" key="11">
    <source>
        <dbReference type="PROSITE" id="PS50939"/>
    </source>
</evidence>
<evidence type="ECO:0000256" key="1">
    <source>
        <dbReference type="ARBA" id="ARBA00004370"/>
    </source>
</evidence>
<keyword evidence="3" id="KW-0813">Transport</keyword>
<feature type="transmembrane region" description="Helical" evidence="10">
    <location>
        <begin position="93"/>
        <end position="114"/>
    </location>
</feature>
<protein>
    <recommendedName>
        <fullName evidence="11">Cytochrome b561 domain-containing protein</fullName>
    </recommendedName>
</protein>
<evidence type="ECO:0000256" key="4">
    <source>
        <dbReference type="ARBA" id="ARBA00022692"/>
    </source>
</evidence>
<feature type="transmembrane region" description="Helical" evidence="10">
    <location>
        <begin position="377"/>
        <end position="401"/>
    </location>
</feature>
<feature type="domain" description="Cytochrome b561" evidence="11">
    <location>
        <begin position="304"/>
        <end position="506"/>
    </location>
</feature>
<keyword evidence="7 10" id="KW-1133">Transmembrane helix</keyword>
<comment type="caution">
    <text evidence="12">The sequence shown here is derived from an EMBL/GenBank/DDBJ whole genome shotgun (WGS) entry which is preliminary data.</text>
</comment>
<keyword evidence="6" id="KW-0249">Electron transport</keyword>
<feature type="transmembrane region" description="Helical" evidence="10">
    <location>
        <begin position="444"/>
        <end position="467"/>
    </location>
</feature>
<feature type="transmembrane region" description="Helical" evidence="10">
    <location>
        <begin position="342"/>
        <end position="365"/>
    </location>
</feature>
<keyword evidence="9" id="KW-0687">Ribonucleoprotein</keyword>
<keyword evidence="5" id="KW-0689">Ribosomal protein</keyword>
<feature type="transmembrane region" description="Helical" evidence="10">
    <location>
        <begin position="163"/>
        <end position="182"/>
    </location>
</feature>
<dbReference type="Pfam" id="PF03188">
    <property type="entry name" value="Cytochrom_B561"/>
    <property type="match status" value="1"/>
</dbReference>
<dbReference type="HAMAP" id="MF_00273">
    <property type="entry name" value="Ribosomal_eL20"/>
    <property type="match status" value="1"/>
</dbReference>
<evidence type="ECO:0000313" key="12">
    <source>
        <dbReference type="EMBL" id="KAH7568590.1"/>
    </source>
</evidence>
<dbReference type="InterPro" id="IPR021138">
    <property type="entry name" value="Ribosomal_eL20_eukaryotes"/>
</dbReference>
<keyword evidence="13" id="KW-1185">Reference proteome</keyword>
<dbReference type="Proteomes" id="UP000827721">
    <property type="component" value="Unassembled WGS sequence"/>
</dbReference>
<evidence type="ECO:0000256" key="7">
    <source>
        <dbReference type="ARBA" id="ARBA00022989"/>
    </source>
</evidence>
<keyword evidence="4 10" id="KW-0812">Transmembrane</keyword>
<name>A0ABQ8HW67_9ROSI</name>
<comment type="subcellular location">
    <subcellularLocation>
        <location evidence="1">Membrane</location>
    </subcellularLocation>
</comment>
<dbReference type="SUPFAM" id="SSF160374">
    <property type="entry name" value="RplX-like"/>
    <property type="match status" value="1"/>
</dbReference>